<evidence type="ECO:0000313" key="3">
    <source>
        <dbReference type="EMBL" id="MBO0903790.1"/>
    </source>
</evidence>
<keyword evidence="2" id="KW-1133">Transmembrane helix</keyword>
<feature type="transmembrane region" description="Helical" evidence="2">
    <location>
        <begin position="156"/>
        <end position="177"/>
    </location>
</feature>
<reference evidence="3 4" key="1">
    <citation type="submission" date="2021-03" db="EMBL/GenBank/DDBJ databases">
        <title>Whole genome sequence of Jiella sp. MQZ13P-4.</title>
        <authorList>
            <person name="Tuo L."/>
        </authorList>
    </citation>
    <scope>NUCLEOTIDE SEQUENCE [LARGE SCALE GENOMIC DNA]</scope>
    <source>
        <strain evidence="3 4">MQZ13P-4</strain>
    </source>
</reference>
<feature type="region of interest" description="Disordered" evidence="1">
    <location>
        <begin position="66"/>
        <end position="102"/>
    </location>
</feature>
<comment type="caution">
    <text evidence="3">The sequence shown here is derived from an EMBL/GenBank/DDBJ whole genome shotgun (WGS) entry which is preliminary data.</text>
</comment>
<organism evidence="3 4">
    <name type="scientific">Jiella sonneratiae</name>
    <dbReference type="NCBI Taxonomy" id="2816856"/>
    <lineage>
        <taxon>Bacteria</taxon>
        <taxon>Pseudomonadati</taxon>
        <taxon>Pseudomonadota</taxon>
        <taxon>Alphaproteobacteria</taxon>
        <taxon>Hyphomicrobiales</taxon>
        <taxon>Aurantimonadaceae</taxon>
        <taxon>Jiella</taxon>
    </lineage>
</organism>
<evidence type="ECO:0000256" key="2">
    <source>
        <dbReference type="SAM" id="Phobius"/>
    </source>
</evidence>
<proteinExistence type="predicted"/>
<feature type="compositionally biased region" description="Low complexity" evidence="1">
    <location>
        <begin position="259"/>
        <end position="270"/>
    </location>
</feature>
<protein>
    <submittedName>
        <fullName evidence="3">Uncharacterized protein</fullName>
    </submittedName>
</protein>
<evidence type="ECO:0000313" key="4">
    <source>
        <dbReference type="Proteomes" id="UP000664288"/>
    </source>
</evidence>
<evidence type="ECO:0000256" key="1">
    <source>
        <dbReference type="SAM" id="MobiDB-lite"/>
    </source>
</evidence>
<name>A0ABS3J3U5_9HYPH</name>
<dbReference type="EMBL" id="JAFMPY010000007">
    <property type="protein sequence ID" value="MBO0903790.1"/>
    <property type="molecule type" value="Genomic_DNA"/>
</dbReference>
<keyword evidence="2" id="KW-0472">Membrane</keyword>
<sequence>MASAIEKSLRRALAKGNAADPDHRLEIYEAAERALLRLEETNGMSGEAKDRHRLELIAAIESIEADFSGPDGSVPPTPAAETGDAGNGDAGRGAEASKAPEVVEAERIDPPAAPQSLEPQLAFEAEERVVDVTPDDDAGETGTARPGAGSRLGRRVIALVIVLLLLFLVGVGVWIVLPFLSSGAASDGDAKSAASATGGDLSVADAIRENAGTVAGAAAEPEWTDLYSPEALREFARSDPAIEDATKGGQRARLKLTQPAGPGDAGGTADAAAGREIELPIPGEVARRFAGKNVEGEIVVGSPDGKPRVFTLRCLFGGETVCGRQRFTTSLPEENFLFHLELPPEAATGGQIAVDPSVGDAGKDLFLYGMRLRRPV</sequence>
<gene>
    <name evidence="3" type="ORF">J1C47_09055</name>
</gene>
<keyword evidence="2" id="KW-0812">Transmembrane</keyword>
<dbReference type="Proteomes" id="UP000664288">
    <property type="component" value="Unassembled WGS sequence"/>
</dbReference>
<accession>A0ABS3J3U5</accession>
<feature type="region of interest" description="Disordered" evidence="1">
    <location>
        <begin position="244"/>
        <end position="270"/>
    </location>
</feature>
<dbReference type="RefSeq" id="WP_207350423.1">
    <property type="nucleotide sequence ID" value="NZ_JAFMPY010000007.1"/>
</dbReference>
<keyword evidence="4" id="KW-1185">Reference proteome</keyword>